<feature type="signal peptide" evidence="2">
    <location>
        <begin position="1"/>
        <end position="20"/>
    </location>
</feature>
<protein>
    <recommendedName>
        <fullName evidence="5">PsbP C-terminal domain-containing protein</fullName>
    </recommendedName>
</protein>
<reference evidence="3" key="1">
    <citation type="submission" date="2020-10" db="EMBL/GenBank/DDBJ databases">
        <authorList>
            <person name="Gilroy R."/>
        </authorList>
    </citation>
    <scope>NUCLEOTIDE SEQUENCE</scope>
    <source>
        <strain evidence="3">ChiHcec3-11533</strain>
    </source>
</reference>
<evidence type="ECO:0008006" key="5">
    <source>
        <dbReference type="Google" id="ProtNLM"/>
    </source>
</evidence>
<feature type="chain" id="PRO_5038539519" description="PsbP C-terminal domain-containing protein" evidence="2">
    <location>
        <begin position="21"/>
        <end position="249"/>
    </location>
</feature>
<evidence type="ECO:0000256" key="1">
    <source>
        <dbReference type="SAM" id="MobiDB-lite"/>
    </source>
</evidence>
<organism evidence="3 4">
    <name type="scientific">Candidatus Pullichristensenella excrementigallinarum</name>
    <dbReference type="NCBI Taxonomy" id="2840907"/>
    <lineage>
        <taxon>Bacteria</taxon>
        <taxon>Bacillati</taxon>
        <taxon>Bacillota</taxon>
        <taxon>Clostridia</taxon>
        <taxon>Candidatus Pullichristensenella</taxon>
    </lineage>
</organism>
<accession>A0A9D1I9D5</accession>
<dbReference type="AlphaFoldDB" id="A0A9D1I9D5"/>
<evidence type="ECO:0000313" key="3">
    <source>
        <dbReference type="EMBL" id="HIU32925.1"/>
    </source>
</evidence>
<proteinExistence type="predicted"/>
<gene>
    <name evidence="3" type="ORF">IAB02_00020</name>
</gene>
<reference evidence="3" key="2">
    <citation type="journal article" date="2021" name="PeerJ">
        <title>Extensive microbial diversity within the chicken gut microbiome revealed by metagenomics and culture.</title>
        <authorList>
            <person name="Gilroy R."/>
            <person name="Ravi A."/>
            <person name="Getino M."/>
            <person name="Pursley I."/>
            <person name="Horton D.L."/>
            <person name="Alikhan N.F."/>
            <person name="Baker D."/>
            <person name="Gharbi K."/>
            <person name="Hall N."/>
            <person name="Watson M."/>
            <person name="Adriaenssens E.M."/>
            <person name="Foster-Nyarko E."/>
            <person name="Jarju S."/>
            <person name="Secka A."/>
            <person name="Antonio M."/>
            <person name="Oren A."/>
            <person name="Chaudhuri R.R."/>
            <person name="La Ragione R."/>
            <person name="Hildebrand F."/>
            <person name="Pallen M.J."/>
        </authorList>
    </citation>
    <scope>NUCLEOTIDE SEQUENCE</scope>
    <source>
        <strain evidence="3">ChiHcec3-11533</strain>
    </source>
</reference>
<sequence length="249" mass="26293">MKKIFCLLLILSMFVSATFAETSEQTRQRDITVDGVTQTIDETLYTSSSGYTFWLQEGWAIQLDWAEMIENQSETQATADETTADTAASAGAATEAAADETAADATASSDAAAVATDEANDAAATSSSDASANESTFSAEIFAPSDHEEVFLTVQPSTSLTAEDADASLEEAAYTENTDATVGEIATFTLDSGSEGKTVEVRTGGIVYRYYFIAGDGLTLCVTASYPEAAGEAYGDRMEEMVKSIEFTA</sequence>
<feature type="compositionally biased region" description="Low complexity" evidence="1">
    <location>
        <begin position="77"/>
        <end position="96"/>
    </location>
</feature>
<feature type="compositionally biased region" description="Low complexity" evidence="1">
    <location>
        <begin position="103"/>
        <end position="131"/>
    </location>
</feature>
<dbReference type="EMBL" id="DVMU01000001">
    <property type="protein sequence ID" value="HIU32925.1"/>
    <property type="molecule type" value="Genomic_DNA"/>
</dbReference>
<dbReference type="Proteomes" id="UP000824072">
    <property type="component" value="Unassembled WGS sequence"/>
</dbReference>
<keyword evidence="2" id="KW-0732">Signal</keyword>
<comment type="caution">
    <text evidence="3">The sequence shown here is derived from an EMBL/GenBank/DDBJ whole genome shotgun (WGS) entry which is preliminary data.</text>
</comment>
<feature type="region of interest" description="Disordered" evidence="1">
    <location>
        <begin position="74"/>
        <end position="131"/>
    </location>
</feature>
<evidence type="ECO:0000313" key="4">
    <source>
        <dbReference type="Proteomes" id="UP000824072"/>
    </source>
</evidence>
<evidence type="ECO:0000256" key="2">
    <source>
        <dbReference type="SAM" id="SignalP"/>
    </source>
</evidence>
<name>A0A9D1I9D5_9FIRM</name>